<name>A0A0N4YK30_NIPBR</name>
<evidence type="ECO:0000313" key="2">
    <source>
        <dbReference type="EMBL" id="VDL80979.1"/>
    </source>
</evidence>
<reference evidence="2 3" key="2">
    <citation type="submission" date="2018-11" db="EMBL/GenBank/DDBJ databases">
        <authorList>
            <consortium name="Pathogen Informatics"/>
        </authorList>
    </citation>
    <scope>NUCLEOTIDE SEQUENCE [LARGE SCALE GENOMIC DNA]</scope>
</reference>
<dbReference type="GO" id="GO:0005829">
    <property type="term" value="C:cytosol"/>
    <property type="evidence" value="ECO:0007669"/>
    <property type="project" value="TreeGrafter"/>
</dbReference>
<dbReference type="GO" id="GO:0009653">
    <property type="term" value="P:anatomical structure morphogenesis"/>
    <property type="evidence" value="ECO:0007669"/>
    <property type="project" value="TreeGrafter"/>
</dbReference>
<dbReference type="InterPro" id="IPR011333">
    <property type="entry name" value="SKP1/BTB/POZ_sf"/>
</dbReference>
<dbReference type="PANTHER" id="PTHR23312:SF8">
    <property type="entry name" value="ARMADILLO REPEAT-CONTAINING PROTEIN 5"/>
    <property type="match status" value="1"/>
</dbReference>
<proteinExistence type="predicted"/>
<reference evidence="4" key="1">
    <citation type="submission" date="2017-02" db="UniProtKB">
        <authorList>
            <consortium name="WormBaseParasite"/>
        </authorList>
    </citation>
    <scope>IDENTIFICATION</scope>
</reference>
<evidence type="ECO:0000256" key="1">
    <source>
        <dbReference type="SAM" id="MobiDB-lite"/>
    </source>
</evidence>
<dbReference type="OMA" id="ELWLLTW"/>
<accession>A0A0N4YK30</accession>
<dbReference type="Proteomes" id="UP000271162">
    <property type="component" value="Unassembled WGS sequence"/>
</dbReference>
<dbReference type="AlphaFoldDB" id="A0A0N4YK30"/>
<dbReference type="PANTHER" id="PTHR23312">
    <property type="entry name" value="ARMC5 ARMADILLO REPEAT-CONTAINING -RELATED"/>
    <property type="match status" value="1"/>
</dbReference>
<dbReference type="EMBL" id="UYSL01022721">
    <property type="protein sequence ID" value="VDL80979.1"/>
    <property type="molecule type" value="Genomic_DNA"/>
</dbReference>
<organism evidence="4">
    <name type="scientific">Nippostrongylus brasiliensis</name>
    <name type="common">Rat hookworm</name>
    <dbReference type="NCBI Taxonomy" id="27835"/>
    <lineage>
        <taxon>Eukaryota</taxon>
        <taxon>Metazoa</taxon>
        <taxon>Ecdysozoa</taxon>
        <taxon>Nematoda</taxon>
        <taxon>Chromadorea</taxon>
        <taxon>Rhabditida</taxon>
        <taxon>Rhabditina</taxon>
        <taxon>Rhabditomorpha</taxon>
        <taxon>Strongyloidea</taxon>
        <taxon>Heligmosomidae</taxon>
        <taxon>Nippostrongylus</taxon>
    </lineage>
</organism>
<evidence type="ECO:0000313" key="4">
    <source>
        <dbReference type="WBParaSite" id="NBR_0001736401-mRNA-1"/>
    </source>
</evidence>
<dbReference type="STRING" id="27835.A0A0N4YK30"/>
<sequence length="639" mass="71035">MGLVKEITCTKHECSERLLELFFSDEVRGAKELVLMLCEGSTDIRDRMGDAHVIQKVVESADDSVMNCKLLASFAQEAWGRADLRESGALDFLVSHLAATPFNSADRQAVVQPLRHFVHDTNGMAHLVRNRLFVSTVVKDVQEFLAENQVICKPEIVKEEDFIFRPDSPLLMEIESELQRKEGDDSALLHKDYSALWSYSTYSSPSLTRWSSHSSPTYSPPSSGPASPVCSSSASPWTSPHSSNSRLSDLGGEASEGETSRAASCVDTVRADNVAVERVIESELWLLTWQAQEDTNLPYLGTEDVVNAVLSYLALAPAPDYRIGRVLRRLASSRHSIDSLLTIQFHTRVLHTLCTSPCRVVREFASHVDSDFGNSFLIKRLTSDDFNTRVVAAIAKVALIRDRFRLGRMSSGRLPALDLLFDSIRTLLLREDFEEIAYETTYVDGPPICAQMVGAISTLISSKRLREILEVDSAVRPQERGECVIEKNTATPDVSVEMLVFETKDGEVLARVPMAAACKNSRYFEGMFNSDLLEKSSGRRTFVFCPDEEGCSAEDFTRFLHYLAGCRSHCTTISSPVAGVALVTLSDRYLCNSLSDFICSPHGPVRRILTGETLGTFLPAVLSTQTHDRTRVVQWEESY</sequence>
<gene>
    <name evidence="2" type="ORF">NBR_LOCUS17365</name>
</gene>
<dbReference type="Gene3D" id="3.30.710.10">
    <property type="entry name" value="Potassium Channel Kv1.1, Chain A"/>
    <property type="match status" value="1"/>
</dbReference>
<evidence type="ECO:0000313" key="3">
    <source>
        <dbReference type="Proteomes" id="UP000271162"/>
    </source>
</evidence>
<keyword evidence="3" id="KW-1185">Reference proteome</keyword>
<feature type="region of interest" description="Disordered" evidence="1">
    <location>
        <begin position="210"/>
        <end position="263"/>
    </location>
</feature>
<protein>
    <submittedName>
        <fullName evidence="4">BTB domain-containing protein</fullName>
    </submittedName>
</protein>
<feature type="compositionally biased region" description="Low complexity" evidence="1">
    <location>
        <begin position="224"/>
        <end position="245"/>
    </location>
</feature>
<dbReference type="WBParaSite" id="NBR_0001736401-mRNA-1">
    <property type="protein sequence ID" value="NBR_0001736401-mRNA-1"/>
    <property type="gene ID" value="NBR_0001736401"/>
</dbReference>